<proteinExistence type="predicted"/>
<protein>
    <submittedName>
        <fullName evidence="1">Uncharacterized protein</fullName>
    </submittedName>
</protein>
<name>A0A2T4GLS5_FUSCU</name>
<reference evidence="1 2" key="1">
    <citation type="submission" date="2018-02" db="EMBL/GenBank/DDBJ databases">
        <title>Fusarium culmorum secondary metabolites in fungal-bacterial-plant interactions.</title>
        <authorList>
            <person name="Schmidt R."/>
        </authorList>
    </citation>
    <scope>NUCLEOTIDE SEQUENCE [LARGE SCALE GENOMIC DNA]</scope>
    <source>
        <strain evidence="1 2">PV</strain>
    </source>
</reference>
<accession>A0A2T4GLS5</accession>
<dbReference type="EMBL" id="PVEM01000012">
    <property type="protein sequence ID" value="PTD04522.1"/>
    <property type="molecule type" value="Genomic_DNA"/>
</dbReference>
<gene>
    <name evidence="1" type="ORF">FCULG_00002519</name>
</gene>
<organism evidence="1 2">
    <name type="scientific">Fusarium culmorum</name>
    <dbReference type="NCBI Taxonomy" id="5516"/>
    <lineage>
        <taxon>Eukaryota</taxon>
        <taxon>Fungi</taxon>
        <taxon>Dikarya</taxon>
        <taxon>Ascomycota</taxon>
        <taxon>Pezizomycotina</taxon>
        <taxon>Sordariomycetes</taxon>
        <taxon>Hypocreomycetidae</taxon>
        <taxon>Hypocreales</taxon>
        <taxon>Nectriaceae</taxon>
        <taxon>Fusarium</taxon>
    </lineage>
</organism>
<evidence type="ECO:0000313" key="2">
    <source>
        <dbReference type="Proteomes" id="UP000241587"/>
    </source>
</evidence>
<sequence>MPQSMFPLPPLSSRDDQEHTTVLTQTVLYSSMEIRGLCSNHITLEPSPALAFGFRSHKVPGTRCPTCALAGKEVWAVLADIAELPVLTRNRKTLKTSVTDKLYMADVLGNADVQVAQLMSSARRELRDQAKAIVHNKNNRIGETLLVRMMSYAKIKMVMIAEER</sequence>
<dbReference type="AlphaFoldDB" id="A0A2T4GLS5"/>
<dbReference type="OrthoDB" id="6133115at2759"/>
<comment type="caution">
    <text evidence="1">The sequence shown here is derived from an EMBL/GenBank/DDBJ whole genome shotgun (WGS) entry which is preliminary data.</text>
</comment>
<evidence type="ECO:0000313" key="1">
    <source>
        <dbReference type="EMBL" id="PTD04522.1"/>
    </source>
</evidence>
<keyword evidence="2" id="KW-1185">Reference proteome</keyword>
<dbReference type="Proteomes" id="UP000241587">
    <property type="component" value="Unassembled WGS sequence"/>
</dbReference>